<comment type="caution">
    <text evidence="2">The sequence shown here is derived from an EMBL/GenBank/DDBJ whole genome shotgun (WGS) entry which is preliminary data.</text>
</comment>
<dbReference type="GO" id="GO:0031179">
    <property type="term" value="P:peptide modification"/>
    <property type="evidence" value="ECO:0007669"/>
    <property type="project" value="InterPro"/>
</dbReference>
<dbReference type="SUPFAM" id="SSF158745">
    <property type="entry name" value="LanC-like"/>
    <property type="match status" value="1"/>
</dbReference>
<reference evidence="2" key="1">
    <citation type="submission" date="2021-01" db="EMBL/GenBank/DDBJ databases">
        <title>Whole genome shotgun sequence of Planobispora takensis NBRC 109077.</title>
        <authorList>
            <person name="Komaki H."/>
            <person name="Tamura T."/>
        </authorList>
    </citation>
    <scope>NUCLEOTIDE SEQUENCE</scope>
    <source>
        <strain evidence="2">NBRC 109077</strain>
    </source>
</reference>
<sequence length="869" mass="94876">MQYFGFTLAHPDYYEPPELGEPGEPYTPAAAPGGWDRRSHGVWTMWTPPRAVSADQGWKVHVCSSLENAQAVLDIVAGVCAELSIPFKHVSGSRFFLWLHHKHGPRTQSGKFCALYPPTRRIAHDLLVKLEDRLAGFAGPYILTDRRFGSSSSVAYRYGSFRERHRLRPDGTRQATMLDPGGREIPDERRPTFTLPPGVADPFAPEPAAGAGGPVTFGGYTFEAVVQHSNAGGAYLARTADGRRVFVKEARAHNGYWWDGCDAQTLLAQEHRTLRDLHELSPGICPEPIGVFAHWENSYLVSELVPGRTLAKWAVANQPNIRIGLPPEAFAGYYRRCLAILDRLKKIVSTLHELGYAFVDLNPRNVLIDEDEGVRLVDFEAACRIGAVARPMGAPGFMPPEALDRRSLAAMDTRRFDEFGLSAVAQALLFPSHNVLDRNGEAAGHLYRDLTDLAPVPDRLWNLATRFRRRPERPLMPAPEEVRRDPLTALRWLRDRTADAIEAAARPDDPHRIFPTTPQGLTTNTRCVAHGTAGVLHALRASGRPVDPRIVARLREESLRERDDTPPGLFFGNAGIAWVLADLGEVEAAGELLAAADRHPLSRTCATLGGGAAGVAMAHLFLHGRTGDDRHVERAMRTLAAIPGDAGLVPSLGPGDASGLVEGRPGIALALYYLSRFTGDPDMLERGARLLRDELQHGRPLETDALGFRVSETDGRNMPYLFAGSAGYAHVAARYLTTADDPVLADALRRSLRACSGRFAVAPALFAGQAGLGLALGQAAALLDRPDLAIREIEAGTALFKHAVPGRNGVRFLSTSLLMRFSADLWHGSAGVVLALSRILTGLPDPLFTLDAALTRPPVHPHHRERRTR</sequence>
<dbReference type="Gene3D" id="1.50.10.20">
    <property type="match status" value="1"/>
</dbReference>
<dbReference type="Gene3D" id="1.10.510.10">
    <property type="entry name" value="Transferase(Phosphotransferase) domain 1"/>
    <property type="match status" value="1"/>
</dbReference>
<keyword evidence="2" id="KW-0418">Kinase</keyword>
<proteinExistence type="predicted"/>
<dbReference type="InterPro" id="IPR000719">
    <property type="entry name" value="Prot_kinase_dom"/>
</dbReference>
<evidence type="ECO:0000259" key="1">
    <source>
        <dbReference type="PROSITE" id="PS50011"/>
    </source>
</evidence>
<dbReference type="GO" id="GO:0005524">
    <property type="term" value="F:ATP binding"/>
    <property type="evidence" value="ECO:0007669"/>
    <property type="project" value="InterPro"/>
</dbReference>
<dbReference type="EMBL" id="BOOK01000024">
    <property type="protein sequence ID" value="GII01395.1"/>
    <property type="molecule type" value="Genomic_DNA"/>
</dbReference>
<keyword evidence="2" id="KW-0808">Transferase</keyword>
<dbReference type="GO" id="GO:0004674">
    <property type="term" value="F:protein serine/threonine kinase activity"/>
    <property type="evidence" value="ECO:0007669"/>
    <property type="project" value="UniProtKB-KW"/>
</dbReference>
<dbReference type="GO" id="GO:0005975">
    <property type="term" value="P:carbohydrate metabolic process"/>
    <property type="evidence" value="ECO:0007669"/>
    <property type="project" value="InterPro"/>
</dbReference>
<dbReference type="SUPFAM" id="SSF56112">
    <property type="entry name" value="Protein kinase-like (PK-like)"/>
    <property type="match status" value="1"/>
</dbReference>
<dbReference type="SMART" id="SM01260">
    <property type="entry name" value="LANC_like"/>
    <property type="match status" value="1"/>
</dbReference>
<dbReference type="AlphaFoldDB" id="A0A8J3SZV3"/>
<name>A0A8J3SZV3_9ACTN</name>
<dbReference type="InterPro" id="IPR011009">
    <property type="entry name" value="Kinase-like_dom_sf"/>
</dbReference>
<dbReference type="InterPro" id="IPR057929">
    <property type="entry name" value="RamC_N"/>
</dbReference>
<keyword evidence="3" id="KW-1185">Reference proteome</keyword>
<dbReference type="Pfam" id="PF00069">
    <property type="entry name" value="Pkinase"/>
    <property type="match status" value="1"/>
</dbReference>
<keyword evidence="2" id="KW-0723">Serine/threonine-protein kinase</keyword>
<dbReference type="InterPro" id="IPR012341">
    <property type="entry name" value="6hp_glycosidase-like_sf"/>
</dbReference>
<dbReference type="InterPro" id="IPR058053">
    <property type="entry name" value="RamC_C"/>
</dbReference>
<protein>
    <submittedName>
        <fullName evidence="2">Serine/threonine protein kinase</fullName>
    </submittedName>
</protein>
<evidence type="ECO:0000313" key="2">
    <source>
        <dbReference type="EMBL" id="GII01395.1"/>
    </source>
</evidence>
<accession>A0A8J3SZV3</accession>
<dbReference type="PROSITE" id="PS50011">
    <property type="entry name" value="PROTEIN_KINASE_DOM"/>
    <property type="match status" value="1"/>
</dbReference>
<dbReference type="Proteomes" id="UP000634476">
    <property type="component" value="Unassembled WGS sequence"/>
</dbReference>
<dbReference type="Pfam" id="PF25816">
    <property type="entry name" value="RamC_N"/>
    <property type="match status" value="1"/>
</dbReference>
<dbReference type="InterPro" id="IPR053524">
    <property type="entry name" value="Aerial_hyphae_peptide-synth"/>
</dbReference>
<gene>
    <name evidence="2" type="ORF">Pta02_34030</name>
</gene>
<evidence type="ECO:0000313" key="3">
    <source>
        <dbReference type="Proteomes" id="UP000634476"/>
    </source>
</evidence>
<dbReference type="CDD" id="cd04791">
    <property type="entry name" value="LanC_SerThrkinase"/>
    <property type="match status" value="1"/>
</dbReference>
<dbReference type="InterPro" id="IPR007822">
    <property type="entry name" value="LANC-like"/>
</dbReference>
<dbReference type="Gene3D" id="1.50.10.10">
    <property type="match status" value="1"/>
</dbReference>
<organism evidence="2 3">
    <name type="scientific">Planobispora takensis</name>
    <dbReference type="NCBI Taxonomy" id="1367882"/>
    <lineage>
        <taxon>Bacteria</taxon>
        <taxon>Bacillati</taxon>
        <taxon>Actinomycetota</taxon>
        <taxon>Actinomycetes</taxon>
        <taxon>Streptosporangiales</taxon>
        <taxon>Streptosporangiaceae</taxon>
        <taxon>Planobispora</taxon>
    </lineage>
</organism>
<dbReference type="SMART" id="SM00220">
    <property type="entry name" value="S_TKc"/>
    <property type="match status" value="1"/>
</dbReference>
<dbReference type="NCBIfam" id="NF038151">
    <property type="entry name" value="lanthi_synth_III"/>
    <property type="match status" value="1"/>
</dbReference>
<dbReference type="RefSeq" id="WP_203875781.1">
    <property type="nucleotide sequence ID" value="NZ_BOOK01000024.1"/>
</dbReference>
<feature type="domain" description="Protein kinase" evidence="1">
    <location>
        <begin position="220"/>
        <end position="488"/>
    </location>
</feature>